<reference evidence="1 2" key="1">
    <citation type="journal article" date="2015" name="Genome Announc.">
        <title>Expanding the biotechnology potential of lactobacilli through comparative genomics of 213 strains and associated genera.</title>
        <authorList>
            <person name="Sun Z."/>
            <person name="Harris H.M."/>
            <person name="McCann A."/>
            <person name="Guo C."/>
            <person name="Argimon S."/>
            <person name="Zhang W."/>
            <person name="Yang X."/>
            <person name="Jeffery I.B."/>
            <person name="Cooney J.C."/>
            <person name="Kagawa T.F."/>
            <person name="Liu W."/>
            <person name="Song Y."/>
            <person name="Salvetti E."/>
            <person name="Wrobel A."/>
            <person name="Rasinkangas P."/>
            <person name="Parkhill J."/>
            <person name="Rea M.C."/>
            <person name="O'Sullivan O."/>
            <person name="Ritari J."/>
            <person name="Douillard F.P."/>
            <person name="Paul Ross R."/>
            <person name="Yang R."/>
            <person name="Briner A.E."/>
            <person name="Felis G.E."/>
            <person name="de Vos W.M."/>
            <person name="Barrangou R."/>
            <person name="Klaenhammer T.R."/>
            <person name="Caufield P.W."/>
            <person name="Cui Y."/>
            <person name="Zhang H."/>
            <person name="O'Toole P.W."/>
        </authorList>
    </citation>
    <scope>NUCLEOTIDE SEQUENCE [LARGE SCALE GENOMIC DNA]</scope>
    <source>
        <strain evidence="1 2">DSM 15814</strain>
    </source>
</reference>
<dbReference type="Proteomes" id="UP000051999">
    <property type="component" value="Unassembled WGS sequence"/>
</dbReference>
<comment type="caution">
    <text evidence="1">The sequence shown here is derived from an EMBL/GenBank/DDBJ whole genome shotgun (WGS) entry which is preliminary data.</text>
</comment>
<evidence type="ECO:0000313" key="2">
    <source>
        <dbReference type="Proteomes" id="UP000051999"/>
    </source>
</evidence>
<gene>
    <name evidence="1" type="ORF">FD35_GL001769</name>
</gene>
<dbReference type="EMBL" id="AZFF01000003">
    <property type="protein sequence ID" value="KRL56670.1"/>
    <property type="molecule type" value="Genomic_DNA"/>
</dbReference>
<dbReference type="AlphaFoldDB" id="A0A0R1RKA8"/>
<dbReference type="OrthoDB" id="1955612at2"/>
<dbReference type="eggNOG" id="ENOG502ZSND">
    <property type="taxonomic scope" value="Bacteria"/>
</dbReference>
<dbReference type="STRING" id="1114972.FD35_GL001769"/>
<evidence type="ECO:0000313" key="1">
    <source>
        <dbReference type="EMBL" id="KRL56670.1"/>
    </source>
</evidence>
<organism evidence="1 2">
    <name type="scientific">Furfurilactobacillus rossiae DSM 15814</name>
    <dbReference type="NCBI Taxonomy" id="1114972"/>
    <lineage>
        <taxon>Bacteria</taxon>
        <taxon>Bacillati</taxon>
        <taxon>Bacillota</taxon>
        <taxon>Bacilli</taxon>
        <taxon>Lactobacillales</taxon>
        <taxon>Lactobacillaceae</taxon>
        <taxon>Furfurilactobacillus</taxon>
    </lineage>
</organism>
<dbReference type="PATRIC" id="fig|1114972.6.peg.1804"/>
<protein>
    <recommendedName>
        <fullName evidence="3">Head decoration protein</fullName>
    </recommendedName>
</protein>
<dbReference type="RefSeq" id="WP_017262317.1">
    <property type="nucleotide sequence ID" value="NZ_AUAW01000005.1"/>
</dbReference>
<sequence>MTVKHDFISENQVLGNVQHKVALPALIGSTGVTAVTADNFGRKVIPAGTVVGGSASFLDDSQAVLSAGQDANAQGVLEHDVDVTSGNATGTVIIFGFVNTARIPNVTVSDAAKKSLAGKVTFFNRQ</sequence>
<keyword evidence="2" id="KW-1185">Reference proteome</keyword>
<evidence type="ECO:0008006" key="3">
    <source>
        <dbReference type="Google" id="ProtNLM"/>
    </source>
</evidence>
<proteinExistence type="predicted"/>
<accession>A0A0R1RKA8</accession>
<name>A0A0R1RKA8_9LACO</name>